<gene>
    <name evidence="2" type="ORF">H9636_11605</name>
</gene>
<comment type="caution">
    <text evidence="2">The sequence shown here is derived from an EMBL/GenBank/DDBJ whole genome shotgun (WGS) entry which is preliminary data.</text>
</comment>
<dbReference type="EMBL" id="JACSQA010000017">
    <property type="protein sequence ID" value="MBD8027300.1"/>
    <property type="molecule type" value="Genomic_DNA"/>
</dbReference>
<evidence type="ECO:0000259" key="1">
    <source>
        <dbReference type="PROSITE" id="PS51186"/>
    </source>
</evidence>
<feature type="domain" description="N-acetyltransferase" evidence="1">
    <location>
        <begin position="18"/>
        <end position="176"/>
    </location>
</feature>
<sequence length="185" mass="21646">MKIEDIYSNLPTLETDRLILRKITVNDMDDMFHYCSNDEVTKYLVWDTHKSIDDTKAFIDFSLERYETHQLSPWGIEDKGNGNFIGTIDFITWDTKHKTAEIGYALSHEYWGKGVMTEAAKRIISFGFEHMDLTRIQARCFVDNIGSERVMQKCGMTFEGVLRKSMFVIGEHRDLKVYSILKEEH</sequence>
<name>A0ABR8XDK9_9BACL</name>
<dbReference type="PANTHER" id="PTHR43792:SF9">
    <property type="entry name" value="RIBOSOMAL-PROTEIN-ALANINE ACETYLTRANSFERASE"/>
    <property type="match status" value="1"/>
</dbReference>
<accession>A0ABR8XDK9</accession>
<evidence type="ECO:0000313" key="2">
    <source>
        <dbReference type="EMBL" id="MBD8027300.1"/>
    </source>
</evidence>
<dbReference type="RefSeq" id="WP_191707744.1">
    <property type="nucleotide sequence ID" value="NZ_JACSQA010000017.1"/>
</dbReference>
<evidence type="ECO:0000313" key="3">
    <source>
        <dbReference type="Proteomes" id="UP000640930"/>
    </source>
</evidence>
<dbReference type="InterPro" id="IPR051531">
    <property type="entry name" value="N-acetyltransferase"/>
</dbReference>
<dbReference type="SUPFAM" id="SSF55729">
    <property type="entry name" value="Acyl-CoA N-acyltransferases (Nat)"/>
    <property type="match status" value="1"/>
</dbReference>
<dbReference type="PANTHER" id="PTHR43792">
    <property type="entry name" value="GNAT FAMILY, PUTATIVE (AFU_ORTHOLOGUE AFUA_3G00765)-RELATED-RELATED"/>
    <property type="match status" value="1"/>
</dbReference>
<proteinExistence type="predicted"/>
<keyword evidence="3" id="KW-1185">Reference proteome</keyword>
<dbReference type="Proteomes" id="UP000640930">
    <property type="component" value="Unassembled WGS sequence"/>
</dbReference>
<dbReference type="CDD" id="cd04301">
    <property type="entry name" value="NAT_SF"/>
    <property type="match status" value="1"/>
</dbReference>
<dbReference type="InterPro" id="IPR016181">
    <property type="entry name" value="Acyl_CoA_acyltransferase"/>
</dbReference>
<dbReference type="Pfam" id="PF13302">
    <property type="entry name" value="Acetyltransf_3"/>
    <property type="match status" value="1"/>
</dbReference>
<organism evidence="2 3">
    <name type="scientific">Ureibacillus galli</name>
    <dbReference type="NCBI Taxonomy" id="2762222"/>
    <lineage>
        <taxon>Bacteria</taxon>
        <taxon>Bacillati</taxon>
        <taxon>Bacillota</taxon>
        <taxon>Bacilli</taxon>
        <taxon>Bacillales</taxon>
        <taxon>Caryophanaceae</taxon>
        <taxon>Ureibacillus</taxon>
    </lineage>
</organism>
<reference evidence="2 3" key="1">
    <citation type="submission" date="2020-08" db="EMBL/GenBank/DDBJ databases">
        <title>A Genomic Blueprint of the Chicken Gut Microbiome.</title>
        <authorList>
            <person name="Gilroy R."/>
            <person name="Ravi A."/>
            <person name="Getino M."/>
            <person name="Pursley I."/>
            <person name="Horton D.L."/>
            <person name="Alikhan N.-F."/>
            <person name="Baker D."/>
            <person name="Gharbi K."/>
            <person name="Hall N."/>
            <person name="Watson M."/>
            <person name="Adriaenssens E.M."/>
            <person name="Foster-Nyarko E."/>
            <person name="Jarju S."/>
            <person name="Secka A."/>
            <person name="Antonio M."/>
            <person name="Oren A."/>
            <person name="Chaudhuri R."/>
            <person name="La Ragione R.M."/>
            <person name="Hildebrand F."/>
            <person name="Pallen M.J."/>
        </authorList>
    </citation>
    <scope>NUCLEOTIDE SEQUENCE [LARGE SCALE GENOMIC DNA]</scope>
    <source>
        <strain evidence="2 3">Re31</strain>
    </source>
</reference>
<dbReference type="InterPro" id="IPR000182">
    <property type="entry name" value="GNAT_dom"/>
</dbReference>
<dbReference type="PROSITE" id="PS51186">
    <property type="entry name" value="GNAT"/>
    <property type="match status" value="1"/>
</dbReference>
<protein>
    <submittedName>
        <fullName evidence="2">GNAT family N-acetyltransferase</fullName>
    </submittedName>
</protein>
<dbReference type="Gene3D" id="3.40.630.30">
    <property type="match status" value="1"/>
</dbReference>